<evidence type="ECO:0000256" key="4">
    <source>
        <dbReference type="NCBIfam" id="TIGR00152"/>
    </source>
</evidence>
<comment type="caution">
    <text evidence="5">The sequence shown here is derived from an EMBL/GenBank/DDBJ whole genome shotgun (WGS) entry which is preliminary data.</text>
</comment>
<dbReference type="CDD" id="cd02022">
    <property type="entry name" value="DPCK"/>
    <property type="match status" value="1"/>
</dbReference>
<dbReference type="PANTHER" id="PTHR10695">
    <property type="entry name" value="DEPHOSPHO-COA KINASE-RELATED"/>
    <property type="match status" value="1"/>
</dbReference>
<dbReference type="RefSeq" id="WP_095532486.1">
    <property type="nucleotide sequence ID" value="NZ_BMNJ01000003.1"/>
</dbReference>
<gene>
    <name evidence="3" type="primary">coaE</name>
    <name evidence="5" type="ORF">GCM10011612_10680</name>
</gene>
<reference evidence="5" key="1">
    <citation type="journal article" date="2014" name="Int. J. Syst. Evol. Microbiol.">
        <title>Complete genome sequence of Corynebacterium casei LMG S-19264T (=DSM 44701T), isolated from a smear-ripened cheese.</title>
        <authorList>
            <consortium name="US DOE Joint Genome Institute (JGI-PGF)"/>
            <person name="Walter F."/>
            <person name="Albersmeier A."/>
            <person name="Kalinowski J."/>
            <person name="Ruckert C."/>
        </authorList>
    </citation>
    <scope>NUCLEOTIDE SEQUENCE</scope>
    <source>
        <strain evidence="5">CGMCC 4.7372</strain>
    </source>
</reference>
<dbReference type="OrthoDB" id="9812943at2"/>
<dbReference type="GO" id="GO:0005737">
    <property type="term" value="C:cytoplasm"/>
    <property type="evidence" value="ECO:0007669"/>
    <property type="project" value="UniProtKB-SubCell"/>
</dbReference>
<evidence type="ECO:0000256" key="3">
    <source>
        <dbReference type="HAMAP-Rule" id="MF_00376"/>
    </source>
</evidence>
<keyword evidence="3" id="KW-0963">Cytoplasm</keyword>
<dbReference type="InterPro" id="IPR027417">
    <property type="entry name" value="P-loop_NTPase"/>
</dbReference>
<evidence type="ECO:0000256" key="2">
    <source>
        <dbReference type="ARBA" id="ARBA00022840"/>
    </source>
</evidence>
<dbReference type="NCBIfam" id="TIGR00152">
    <property type="entry name" value="dephospho-CoA kinase"/>
    <property type="match status" value="1"/>
</dbReference>
<evidence type="ECO:0000313" key="6">
    <source>
        <dbReference type="Proteomes" id="UP000614239"/>
    </source>
</evidence>
<dbReference type="NCBIfam" id="NF002879">
    <property type="entry name" value="PRK03333.1"/>
    <property type="match status" value="1"/>
</dbReference>
<keyword evidence="2 3" id="KW-0067">ATP-binding</keyword>
<dbReference type="GO" id="GO:0015937">
    <property type="term" value="P:coenzyme A biosynthetic process"/>
    <property type="evidence" value="ECO:0007669"/>
    <property type="project" value="UniProtKB-UniRule"/>
</dbReference>
<evidence type="ECO:0000313" key="5">
    <source>
        <dbReference type="EMBL" id="GGO97649.1"/>
    </source>
</evidence>
<dbReference type="Pfam" id="PF01121">
    <property type="entry name" value="CoaE"/>
    <property type="match status" value="1"/>
</dbReference>
<dbReference type="GO" id="GO:0004140">
    <property type="term" value="F:dephospho-CoA kinase activity"/>
    <property type="evidence" value="ECO:0007669"/>
    <property type="project" value="UniProtKB-UniRule"/>
</dbReference>
<dbReference type="AlphaFoldDB" id="A0A8H9H9V7"/>
<comment type="similarity">
    <text evidence="3">Belongs to the CoaE family.</text>
</comment>
<dbReference type="GO" id="GO:0005524">
    <property type="term" value="F:ATP binding"/>
    <property type="evidence" value="ECO:0007669"/>
    <property type="project" value="UniProtKB-UniRule"/>
</dbReference>
<dbReference type="EMBL" id="BMNJ01000003">
    <property type="protein sequence ID" value="GGO97649.1"/>
    <property type="molecule type" value="Genomic_DNA"/>
</dbReference>
<dbReference type="PANTHER" id="PTHR10695:SF46">
    <property type="entry name" value="BIFUNCTIONAL COENZYME A SYNTHASE-RELATED"/>
    <property type="match status" value="1"/>
</dbReference>
<comment type="function">
    <text evidence="3">Catalyzes the phosphorylation of the 3'-hydroxyl group of dephosphocoenzyme A to form coenzyme A.</text>
</comment>
<dbReference type="SUPFAM" id="SSF52540">
    <property type="entry name" value="P-loop containing nucleoside triphosphate hydrolases"/>
    <property type="match status" value="1"/>
</dbReference>
<keyword evidence="6" id="KW-1185">Reference proteome</keyword>
<dbReference type="HAMAP" id="MF_00376">
    <property type="entry name" value="Dephospho_CoA_kinase"/>
    <property type="match status" value="1"/>
</dbReference>
<accession>A0A8H9H9V7</accession>
<keyword evidence="3" id="KW-0173">Coenzyme A biosynthesis</keyword>
<sequence length="292" mass="30356">MAHRPDTAVRPWEGQIAASLVGRLRAHGHPFSLPDPAAPPEPGTILGLPAPAALPPGTGERALLALIGELTEILARRRALAAGVGRLAAPRGERALRVGLTGGIGTGKSTVARLLIEHGAGVVDADAIAREVLAPGSKGLAEAAAAFGDGILAADGSLDRAALASRVFGDAAARARLDAITLPRIAELAAYRLEAVSPGGVAVYDVPLLVESGIADLFDCVIVVEASRETRLARLARRGMDEADSLRRIAAQASDAQRRCLADIVLPNDRDERELADAVARLWEDRLEPALP</sequence>
<keyword evidence="1 3" id="KW-0547">Nucleotide-binding</keyword>
<protein>
    <recommendedName>
        <fullName evidence="3 4">Dephospho-CoA kinase</fullName>
        <ecNumber evidence="3 4">2.7.1.24</ecNumber>
    </recommendedName>
    <alternativeName>
        <fullName evidence="3">Dephosphocoenzyme A kinase</fullName>
    </alternativeName>
</protein>
<dbReference type="Gene3D" id="3.40.50.300">
    <property type="entry name" value="P-loop containing nucleotide triphosphate hydrolases"/>
    <property type="match status" value="1"/>
</dbReference>
<dbReference type="Proteomes" id="UP000614239">
    <property type="component" value="Unassembled WGS sequence"/>
</dbReference>
<keyword evidence="3" id="KW-0418">Kinase</keyword>
<dbReference type="PROSITE" id="PS51219">
    <property type="entry name" value="DPCK"/>
    <property type="match status" value="1"/>
</dbReference>
<reference evidence="5" key="2">
    <citation type="submission" date="2020-09" db="EMBL/GenBank/DDBJ databases">
        <authorList>
            <person name="Sun Q."/>
            <person name="Zhou Y."/>
        </authorList>
    </citation>
    <scope>NUCLEOTIDE SEQUENCE</scope>
    <source>
        <strain evidence="5">CGMCC 4.7372</strain>
    </source>
</reference>
<comment type="subcellular location">
    <subcellularLocation>
        <location evidence="3">Cytoplasm</location>
    </subcellularLocation>
</comment>
<name>A0A8H9H9V7_9ACTO</name>
<proteinExistence type="inferred from homology"/>
<organism evidence="5 6">
    <name type="scientific">Actinomyces gaoshouyii</name>
    <dbReference type="NCBI Taxonomy" id="1960083"/>
    <lineage>
        <taxon>Bacteria</taxon>
        <taxon>Bacillati</taxon>
        <taxon>Actinomycetota</taxon>
        <taxon>Actinomycetes</taxon>
        <taxon>Actinomycetales</taxon>
        <taxon>Actinomycetaceae</taxon>
        <taxon>Actinomyces</taxon>
    </lineage>
</organism>
<dbReference type="InterPro" id="IPR001977">
    <property type="entry name" value="Depp_CoAkinase"/>
</dbReference>
<dbReference type="UniPathway" id="UPA00241">
    <property type="reaction ID" value="UER00356"/>
</dbReference>
<keyword evidence="3" id="KW-0808">Transferase</keyword>
<feature type="binding site" evidence="3">
    <location>
        <begin position="105"/>
        <end position="110"/>
    </location>
    <ligand>
        <name>ATP</name>
        <dbReference type="ChEBI" id="CHEBI:30616"/>
    </ligand>
</feature>
<dbReference type="EC" id="2.7.1.24" evidence="3 4"/>
<evidence type="ECO:0000256" key="1">
    <source>
        <dbReference type="ARBA" id="ARBA00022741"/>
    </source>
</evidence>
<comment type="pathway">
    <text evidence="3">Cofactor biosynthesis; coenzyme A biosynthesis; CoA from (R)-pantothenate: step 5/5.</text>
</comment>
<comment type="catalytic activity">
    <reaction evidence="3">
        <text>3'-dephospho-CoA + ATP = ADP + CoA + H(+)</text>
        <dbReference type="Rhea" id="RHEA:18245"/>
        <dbReference type="ChEBI" id="CHEBI:15378"/>
        <dbReference type="ChEBI" id="CHEBI:30616"/>
        <dbReference type="ChEBI" id="CHEBI:57287"/>
        <dbReference type="ChEBI" id="CHEBI:57328"/>
        <dbReference type="ChEBI" id="CHEBI:456216"/>
        <dbReference type="EC" id="2.7.1.24"/>
    </reaction>
</comment>